<keyword evidence="2" id="KW-1185">Reference proteome</keyword>
<comment type="caution">
    <text evidence="1">The sequence shown here is derived from an EMBL/GenBank/DDBJ whole genome shotgun (WGS) entry which is preliminary data.</text>
</comment>
<accession>A0AAE0RUH6</accession>
<name>A0AAE0RUH6_9BIVA</name>
<dbReference type="EMBL" id="JAEAOA010001128">
    <property type="protein sequence ID" value="KAK3579768.1"/>
    <property type="molecule type" value="Genomic_DNA"/>
</dbReference>
<proteinExistence type="predicted"/>
<sequence length="129" mass="14609">MHVFVLLARLISYGNLPSTEDPLEELFRETIMERETTRAITSSRIRPDVSNPSTSVDMYQSEVNSKMFRRQTPLKNMFSKTKDPIHICVTCGNTASVDQRAIVGRRTEASSLKQNKHAKVSSILPRVVD</sequence>
<evidence type="ECO:0000313" key="2">
    <source>
        <dbReference type="Proteomes" id="UP001195483"/>
    </source>
</evidence>
<protein>
    <submittedName>
        <fullName evidence="1">Uncharacterized protein</fullName>
    </submittedName>
</protein>
<dbReference type="AlphaFoldDB" id="A0AAE0RUH6"/>
<organism evidence="1 2">
    <name type="scientific">Potamilus streckersoni</name>
    <dbReference type="NCBI Taxonomy" id="2493646"/>
    <lineage>
        <taxon>Eukaryota</taxon>
        <taxon>Metazoa</taxon>
        <taxon>Spiralia</taxon>
        <taxon>Lophotrochozoa</taxon>
        <taxon>Mollusca</taxon>
        <taxon>Bivalvia</taxon>
        <taxon>Autobranchia</taxon>
        <taxon>Heteroconchia</taxon>
        <taxon>Palaeoheterodonta</taxon>
        <taxon>Unionida</taxon>
        <taxon>Unionoidea</taxon>
        <taxon>Unionidae</taxon>
        <taxon>Ambleminae</taxon>
        <taxon>Lampsilini</taxon>
        <taxon>Potamilus</taxon>
    </lineage>
</organism>
<dbReference type="Proteomes" id="UP001195483">
    <property type="component" value="Unassembled WGS sequence"/>
</dbReference>
<evidence type="ECO:0000313" key="1">
    <source>
        <dbReference type="EMBL" id="KAK3579768.1"/>
    </source>
</evidence>
<reference evidence="1" key="3">
    <citation type="submission" date="2023-05" db="EMBL/GenBank/DDBJ databases">
        <authorList>
            <person name="Smith C.H."/>
        </authorList>
    </citation>
    <scope>NUCLEOTIDE SEQUENCE</scope>
    <source>
        <strain evidence="1">CHS0354</strain>
        <tissue evidence="1">Mantle</tissue>
    </source>
</reference>
<reference evidence="1" key="2">
    <citation type="journal article" date="2021" name="Genome Biol. Evol.">
        <title>Developing a high-quality reference genome for a parasitic bivalve with doubly uniparental inheritance (Bivalvia: Unionida).</title>
        <authorList>
            <person name="Smith C.H."/>
        </authorList>
    </citation>
    <scope>NUCLEOTIDE SEQUENCE</scope>
    <source>
        <strain evidence="1">CHS0354</strain>
        <tissue evidence="1">Mantle</tissue>
    </source>
</reference>
<gene>
    <name evidence="1" type="ORF">CHS0354_018204</name>
</gene>
<reference evidence="1" key="1">
    <citation type="journal article" date="2021" name="Genome Biol. Evol.">
        <title>A High-Quality Reference Genome for a Parasitic Bivalve with Doubly Uniparental Inheritance (Bivalvia: Unionida).</title>
        <authorList>
            <person name="Smith C.H."/>
        </authorList>
    </citation>
    <scope>NUCLEOTIDE SEQUENCE</scope>
    <source>
        <strain evidence="1">CHS0354</strain>
    </source>
</reference>